<evidence type="ECO:0000259" key="8">
    <source>
        <dbReference type="PROSITE" id="PS00624"/>
    </source>
</evidence>
<sequence length="581" mass="62434">MWPELALLILHLFVALCSSRIIEHIEDLPTRTFDFVVVGGGTAGNVIASRLTENPGISVLVLEAGGSNEGVLLSMVPGFCGRTVQSAIDWNFTAQVGQDNRTIEVPRGFILGGSSSINCMAYTRGSSEDWDRYADVTGDPGWSWDNVQPFIRKNEHFTPPVDKHNTTGQFDPAVHSFDGVNSVTLPGFTHHYDELVIQSSKLPGAELPFNLDTNSGNQLGIGWGQSTVLNGQRSSSATSYLGPTVAKRSNLHVLLHAHVTRILKASRSQSSFTKVELTQNAGETFEIVSATKEIIISAGAIGTPNLLLNSGIGDSESLLEIGIPSTLHLPSVGQNLTEQPAVTLAWNISSPQTNSTDAEQLEQWMKTPRSGPLVDAPLNTVGFFRLPANASIFTRFRDPSAGPHTAHLEIVFTNDGFGLPGNVVSSAPAIVSPASRGFVKLNSSNLLDHPMIDLNLLSSEFDLFAMREGLRMIVRFMASPPFEGFLLSSNLNIDDETTDDDLDAVIRSRVGGAAHLVGTASMSPKDADWGVVDPDLKLKGAQGVRIADASVLPFVPAAHTQASVYIVAERASHLIKNTWDL</sequence>
<dbReference type="SUPFAM" id="SSF54373">
    <property type="entry name" value="FAD-linked reductases, C-terminal domain"/>
    <property type="match status" value="1"/>
</dbReference>
<evidence type="ECO:0000256" key="4">
    <source>
        <dbReference type="ARBA" id="ARBA00022827"/>
    </source>
</evidence>
<keyword evidence="4 6" id="KW-0274">FAD</keyword>
<dbReference type="InterPro" id="IPR007867">
    <property type="entry name" value="GMC_OxRtase_C"/>
</dbReference>
<feature type="active site" description="Proton donor" evidence="5">
    <location>
        <position position="515"/>
    </location>
</feature>
<feature type="active site" description="Proton acceptor" evidence="5">
    <location>
        <position position="559"/>
    </location>
</feature>
<dbReference type="Pfam" id="PF05199">
    <property type="entry name" value="GMC_oxred_C"/>
    <property type="match status" value="1"/>
</dbReference>
<keyword evidence="10" id="KW-1185">Reference proteome</keyword>
<comment type="caution">
    <text evidence="9">The sequence shown here is derived from an EMBL/GenBank/DDBJ whole genome shotgun (WGS) entry which is preliminary data.</text>
</comment>
<dbReference type="PANTHER" id="PTHR11552">
    <property type="entry name" value="GLUCOSE-METHANOL-CHOLINE GMC OXIDOREDUCTASE"/>
    <property type="match status" value="1"/>
</dbReference>
<feature type="domain" description="Glucose-methanol-choline oxidoreductase N-terminal" evidence="8">
    <location>
        <begin position="299"/>
        <end position="313"/>
    </location>
</feature>
<evidence type="ECO:0000313" key="9">
    <source>
        <dbReference type="EMBL" id="KAF5364408.1"/>
    </source>
</evidence>
<dbReference type="Gene3D" id="3.30.560.10">
    <property type="entry name" value="Glucose Oxidase, domain 3"/>
    <property type="match status" value="1"/>
</dbReference>
<evidence type="ECO:0000256" key="1">
    <source>
        <dbReference type="ARBA" id="ARBA00001974"/>
    </source>
</evidence>
<dbReference type="Proteomes" id="UP000559256">
    <property type="component" value="Unassembled WGS sequence"/>
</dbReference>
<evidence type="ECO:0000256" key="3">
    <source>
        <dbReference type="ARBA" id="ARBA00022630"/>
    </source>
</evidence>
<dbReference type="Pfam" id="PF00732">
    <property type="entry name" value="GMC_oxred_N"/>
    <property type="match status" value="1"/>
</dbReference>
<dbReference type="AlphaFoldDB" id="A0A8H5GG70"/>
<feature type="binding site" evidence="6">
    <location>
        <position position="259"/>
    </location>
    <ligand>
        <name>FAD</name>
        <dbReference type="ChEBI" id="CHEBI:57692"/>
    </ligand>
</feature>
<dbReference type="GO" id="GO:0050660">
    <property type="term" value="F:flavin adenine dinucleotide binding"/>
    <property type="evidence" value="ECO:0007669"/>
    <property type="project" value="InterPro"/>
</dbReference>
<reference evidence="9 10" key="1">
    <citation type="journal article" date="2020" name="ISME J.">
        <title>Uncovering the hidden diversity of litter-decomposition mechanisms in mushroom-forming fungi.</title>
        <authorList>
            <person name="Floudas D."/>
            <person name="Bentzer J."/>
            <person name="Ahren D."/>
            <person name="Johansson T."/>
            <person name="Persson P."/>
            <person name="Tunlid A."/>
        </authorList>
    </citation>
    <scope>NUCLEOTIDE SEQUENCE [LARGE SCALE GENOMIC DNA]</scope>
    <source>
        <strain evidence="9 10">CBS 291.85</strain>
    </source>
</reference>
<dbReference type="SUPFAM" id="SSF51905">
    <property type="entry name" value="FAD/NAD(P)-binding domain"/>
    <property type="match status" value="1"/>
</dbReference>
<evidence type="ECO:0000256" key="7">
    <source>
        <dbReference type="SAM" id="SignalP"/>
    </source>
</evidence>
<feature type="signal peptide" evidence="7">
    <location>
        <begin position="1"/>
        <end position="19"/>
    </location>
</feature>
<evidence type="ECO:0000256" key="5">
    <source>
        <dbReference type="PIRSR" id="PIRSR000137-1"/>
    </source>
</evidence>
<evidence type="ECO:0000313" key="10">
    <source>
        <dbReference type="Proteomes" id="UP000559256"/>
    </source>
</evidence>
<accession>A0A8H5GG70</accession>
<comment type="cofactor">
    <cofactor evidence="1 6">
        <name>FAD</name>
        <dbReference type="ChEBI" id="CHEBI:57692"/>
    </cofactor>
</comment>
<dbReference type="InterPro" id="IPR036188">
    <property type="entry name" value="FAD/NAD-bd_sf"/>
</dbReference>
<dbReference type="EMBL" id="JAACJM010000033">
    <property type="protein sequence ID" value="KAF5364408.1"/>
    <property type="molecule type" value="Genomic_DNA"/>
</dbReference>
<proteinExistence type="inferred from homology"/>
<dbReference type="GO" id="GO:0016614">
    <property type="term" value="F:oxidoreductase activity, acting on CH-OH group of donors"/>
    <property type="evidence" value="ECO:0007669"/>
    <property type="project" value="InterPro"/>
</dbReference>
<keyword evidence="3" id="KW-0285">Flavoprotein</keyword>
<dbReference type="InterPro" id="IPR000172">
    <property type="entry name" value="GMC_OxRdtase_N"/>
</dbReference>
<gene>
    <name evidence="9" type="ORF">D9758_010695</name>
</gene>
<dbReference type="OrthoDB" id="269227at2759"/>
<evidence type="ECO:0000256" key="6">
    <source>
        <dbReference type="PIRSR" id="PIRSR000137-2"/>
    </source>
</evidence>
<protein>
    <recommendedName>
        <fullName evidence="8">Glucose-methanol-choline oxidoreductase N-terminal domain-containing protein</fullName>
    </recommendedName>
</protein>
<organism evidence="9 10">
    <name type="scientific">Tetrapyrgos nigripes</name>
    <dbReference type="NCBI Taxonomy" id="182062"/>
    <lineage>
        <taxon>Eukaryota</taxon>
        <taxon>Fungi</taxon>
        <taxon>Dikarya</taxon>
        <taxon>Basidiomycota</taxon>
        <taxon>Agaricomycotina</taxon>
        <taxon>Agaricomycetes</taxon>
        <taxon>Agaricomycetidae</taxon>
        <taxon>Agaricales</taxon>
        <taxon>Marasmiineae</taxon>
        <taxon>Marasmiaceae</taxon>
        <taxon>Tetrapyrgos</taxon>
    </lineage>
</organism>
<feature type="chain" id="PRO_5034627131" description="Glucose-methanol-choline oxidoreductase N-terminal domain-containing protein" evidence="7">
    <location>
        <begin position="20"/>
        <end position="581"/>
    </location>
</feature>
<evidence type="ECO:0000256" key="2">
    <source>
        <dbReference type="ARBA" id="ARBA00010790"/>
    </source>
</evidence>
<dbReference type="InterPro" id="IPR012132">
    <property type="entry name" value="GMC_OxRdtase"/>
</dbReference>
<keyword evidence="7" id="KW-0732">Signal</keyword>
<dbReference type="PANTHER" id="PTHR11552:SF147">
    <property type="entry name" value="CHOLINE DEHYDROGENASE, MITOCHONDRIAL"/>
    <property type="match status" value="1"/>
</dbReference>
<dbReference type="Gene3D" id="3.50.50.60">
    <property type="entry name" value="FAD/NAD(P)-binding domain"/>
    <property type="match status" value="1"/>
</dbReference>
<dbReference type="PIRSF" id="PIRSF000137">
    <property type="entry name" value="Alcohol_oxidase"/>
    <property type="match status" value="1"/>
</dbReference>
<dbReference type="PROSITE" id="PS00624">
    <property type="entry name" value="GMC_OXRED_2"/>
    <property type="match status" value="1"/>
</dbReference>
<comment type="similarity">
    <text evidence="2">Belongs to the GMC oxidoreductase family.</text>
</comment>
<name>A0A8H5GG70_9AGAR</name>